<organism evidence="1">
    <name type="scientific">Opuntia streptacantha</name>
    <name type="common">Prickly pear cactus</name>
    <name type="synonym">Opuntia cardona</name>
    <dbReference type="NCBI Taxonomy" id="393608"/>
    <lineage>
        <taxon>Eukaryota</taxon>
        <taxon>Viridiplantae</taxon>
        <taxon>Streptophyta</taxon>
        <taxon>Embryophyta</taxon>
        <taxon>Tracheophyta</taxon>
        <taxon>Spermatophyta</taxon>
        <taxon>Magnoliopsida</taxon>
        <taxon>eudicotyledons</taxon>
        <taxon>Gunneridae</taxon>
        <taxon>Pentapetalae</taxon>
        <taxon>Caryophyllales</taxon>
        <taxon>Cactineae</taxon>
        <taxon>Cactaceae</taxon>
        <taxon>Opuntioideae</taxon>
        <taxon>Opuntia</taxon>
    </lineage>
</organism>
<reference evidence="1" key="2">
    <citation type="submission" date="2020-07" db="EMBL/GenBank/DDBJ databases">
        <authorList>
            <person name="Vera ALvarez R."/>
            <person name="Arias-Moreno D.M."/>
            <person name="Jimenez-Jacinto V."/>
            <person name="Jimenez-Bremont J.F."/>
            <person name="Swaminathan K."/>
            <person name="Moose S.P."/>
            <person name="Guerrero-Gonzalez M.L."/>
            <person name="Marino-Ramirez L."/>
            <person name="Landsman D."/>
            <person name="Rodriguez-Kessler M."/>
            <person name="Delgado-Sanchez P."/>
        </authorList>
    </citation>
    <scope>NUCLEOTIDE SEQUENCE</scope>
    <source>
        <tissue evidence="1">Cladode</tissue>
    </source>
</reference>
<sequence>MKFSYELSVSQEIKLFLHWSWPHNRGQPYRSNTFPANRGNIKIYVLVLLQQKSIASCSDRKRIITWDNSNEGLNLKVNMTQLWKHIILDWEITTDWDCLSKSSTTGGPFTFFSQCLAFKFFLHLGGGEGRPDA</sequence>
<proteinExistence type="predicted"/>
<protein>
    <submittedName>
        <fullName evidence="1">Uncharacterized protein</fullName>
    </submittedName>
</protein>
<evidence type="ECO:0000313" key="1">
    <source>
        <dbReference type="EMBL" id="MBA4614073.1"/>
    </source>
</evidence>
<dbReference type="EMBL" id="GISG01000664">
    <property type="protein sequence ID" value="MBA4614072.1"/>
    <property type="molecule type" value="Transcribed_RNA"/>
</dbReference>
<dbReference type="EMBL" id="GISG01000666">
    <property type="protein sequence ID" value="MBA4614073.1"/>
    <property type="molecule type" value="Transcribed_RNA"/>
</dbReference>
<name>A0A7C8YBL2_OPUST</name>
<accession>A0A7C8YBL2</accession>
<dbReference type="AlphaFoldDB" id="A0A7C8YBL2"/>
<reference evidence="1" key="1">
    <citation type="journal article" date="2013" name="J. Plant Res.">
        <title>Effect of fungi and light on seed germination of three Opuntia species from semiarid lands of central Mexico.</title>
        <authorList>
            <person name="Delgado-Sanchez P."/>
            <person name="Jimenez-Bremont J.F."/>
            <person name="Guerrero-Gonzalez Mde L."/>
            <person name="Flores J."/>
        </authorList>
    </citation>
    <scope>NUCLEOTIDE SEQUENCE</scope>
    <source>
        <tissue evidence="1">Cladode</tissue>
    </source>
</reference>